<comment type="caution">
    <text evidence="3">The sequence shown here is derived from an EMBL/GenBank/DDBJ whole genome shotgun (WGS) entry which is preliminary data.</text>
</comment>
<dbReference type="InterPro" id="IPR006860">
    <property type="entry name" value="FecR"/>
</dbReference>
<feature type="domain" description="FecR protein" evidence="1">
    <location>
        <begin position="105"/>
        <end position="202"/>
    </location>
</feature>
<evidence type="ECO:0000259" key="1">
    <source>
        <dbReference type="Pfam" id="PF04773"/>
    </source>
</evidence>
<dbReference type="Gene3D" id="2.60.120.1440">
    <property type="match status" value="1"/>
</dbReference>
<evidence type="ECO:0000313" key="4">
    <source>
        <dbReference type="Proteomes" id="UP000014523"/>
    </source>
</evidence>
<dbReference type="RefSeq" id="WP_016540126.1">
    <property type="nucleotide sequence ID" value="NZ_ASQH01000001.1"/>
</dbReference>
<dbReference type="Pfam" id="PF16220">
    <property type="entry name" value="DUF4880"/>
    <property type="match status" value="1"/>
</dbReference>
<gene>
    <name evidence="3" type="ORF">F957_01401</name>
</gene>
<evidence type="ECO:0000313" key="3">
    <source>
        <dbReference type="EMBL" id="EPF88114.1"/>
    </source>
</evidence>
<dbReference type="PANTHER" id="PTHR30273:SF2">
    <property type="entry name" value="PROTEIN FECR"/>
    <property type="match status" value="1"/>
</dbReference>
<dbReference type="GO" id="GO:0016989">
    <property type="term" value="F:sigma factor antagonist activity"/>
    <property type="evidence" value="ECO:0007669"/>
    <property type="project" value="TreeGrafter"/>
</dbReference>
<dbReference type="PIRSF" id="PIRSF018266">
    <property type="entry name" value="FecR"/>
    <property type="match status" value="1"/>
</dbReference>
<organism evidence="3 4">
    <name type="scientific">Acinetobacter gyllenbergii CIP 110306 = MTCC 11365</name>
    <dbReference type="NCBI Taxonomy" id="1217657"/>
    <lineage>
        <taxon>Bacteria</taxon>
        <taxon>Pseudomonadati</taxon>
        <taxon>Pseudomonadota</taxon>
        <taxon>Gammaproteobacteria</taxon>
        <taxon>Moraxellales</taxon>
        <taxon>Moraxellaceae</taxon>
        <taxon>Acinetobacter</taxon>
    </lineage>
</organism>
<proteinExistence type="predicted"/>
<dbReference type="Pfam" id="PF04773">
    <property type="entry name" value="FecR"/>
    <property type="match status" value="1"/>
</dbReference>
<dbReference type="EMBL" id="ATGG01000011">
    <property type="protein sequence ID" value="EPF88114.1"/>
    <property type="molecule type" value="Genomic_DNA"/>
</dbReference>
<dbReference type="PANTHER" id="PTHR30273">
    <property type="entry name" value="PERIPLASMIC SIGNAL SENSOR AND SIGMA FACTOR ACTIVATOR FECR-RELATED"/>
    <property type="match status" value="1"/>
</dbReference>
<name>A0A829HM11_9GAMM</name>
<accession>A0A829HM11</accession>
<reference evidence="3 4" key="1">
    <citation type="submission" date="2013-06" db="EMBL/GenBank/DDBJ databases">
        <title>The Genome Sequence of Acinetobacter gyllenbergii CIP 110306.</title>
        <authorList>
            <consortium name="The Broad Institute Genome Sequencing Platform"/>
            <consortium name="The Broad Institute Genome Sequencing Center for Infectious Disease"/>
            <person name="Cerqueira G."/>
            <person name="Feldgarden M."/>
            <person name="Courvalin P."/>
            <person name="Perichon B."/>
            <person name="Grillot-Courvalin C."/>
            <person name="Clermont D."/>
            <person name="Rocha E."/>
            <person name="Yoon E.-J."/>
            <person name="Nemec A."/>
            <person name="Young S.K."/>
            <person name="Zeng Q."/>
            <person name="Gargeya S."/>
            <person name="Fitzgerald M."/>
            <person name="Abouelleil A."/>
            <person name="Alvarado L."/>
            <person name="Berlin A.M."/>
            <person name="Chapman S.B."/>
            <person name="Dewar J."/>
            <person name="Goldberg J."/>
            <person name="Griggs A."/>
            <person name="Gujja S."/>
            <person name="Hansen M."/>
            <person name="Howarth C."/>
            <person name="Imamovic A."/>
            <person name="Larimer J."/>
            <person name="McCowan C."/>
            <person name="Murphy C."/>
            <person name="Pearson M."/>
            <person name="Priest M."/>
            <person name="Roberts A."/>
            <person name="Saif S."/>
            <person name="Shea T."/>
            <person name="Sykes S."/>
            <person name="Wortman J."/>
            <person name="Nusbaum C."/>
            <person name="Birren B."/>
        </authorList>
    </citation>
    <scope>NUCLEOTIDE SEQUENCE [LARGE SCALE GENOMIC DNA]</scope>
    <source>
        <strain evidence="3 4">CIP 110306</strain>
    </source>
</reference>
<dbReference type="InterPro" id="IPR012373">
    <property type="entry name" value="Ferrdict_sens_TM"/>
</dbReference>
<dbReference type="AlphaFoldDB" id="A0A829HM11"/>
<dbReference type="Proteomes" id="UP000014523">
    <property type="component" value="Unassembled WGS sequence"/>
</dbReference>
<dbReference type="InterPro" id="IPR032623">
    <property type="entry name" value="FecR_N"/>
</dbReference>
<feature type="domain" description="FecR N-terminal" evidence="2">
    <location>
        <begin position="9"/>
        <end position="50"/>
    </location>
</feature>
<evidence type="ECO:0000259" key="2">
    <source>
        <dbReference type="Pfam" id="PF16220"/>
    </source>
</evidence>
<sequence length="323" mass="36823">MSQAQILTEAAEWILKIQTAELTETEQCELEHWKAQSAAHQMAWAKAERLLTSLDYFPENGQAVIQAGNHAAQFKWSKQLLLACFACLGGLVAWQSDYKYLWLADYSTAKGEQKIVKLEDGTQLQLNTDTALDIRYTSQQRTLHLHYGEIQIHTAHEQQGYRPFFVETQSAHLQALGTVFNVQYLQNQQQQTCLGVIESAVKVTLNQSQKMTVVQAGEQLCFDDTNFNALGPLDSNVFAWKNQMIMAFDMPLAQLFQEIGRYRHQYIDIDPQLRELKVSGSFPVNNVTDLQAALELSYPIKMDRSFNDHFIKIQANNKGVKKE</sequence>
<keyword evidence="4" id="KW-1185">Reference proteome</keyword>
<evidence type="ECO:0008006" key="5">
    <source>
        <dbReference type="Google" id="ProtNLM"/>
    </source>
</evidence>
<protein>
    <recommendedName>
        <fullName evidence="5">FecR protein domain-containing protein</fullName>
    </recommendedName>
</protein>